<dbReference type="GO" id="GO:0006865">
    <property type="term" value="P:amino acid transport"/>
    <property type="evidence" value="ECO:0007669"/>
    <property type="project" value="UniProtKB-KW"/>
</dbReference>
<keyword evidence="2" id="KW-0813">Transport</keyword>
<proteinExistence type="inferred from homology"/>
<evidence type="ECO:0000256" key="7">
    <source>
        <dbReference type="ARBA" id="ARBA00023136"/>
    </source>
</evidence>
<dbReference type="PANTHER" id="PTHR11795:SF445">
    <property type="entry name" value="AMINO ACID ABC TRANSPORTER PERMEASE PROTEIN"/>
    <property type="match status" value="1"/>
</dbReference>
<accession>A0A2T0XD66</accession>
<dbReference type="AlphaFoldDB" id="A0A2T0XD66"/>
<name>A0A2T0XD66_9BURK</name>
<evidence type="ECO:0000256" key="6">
    <source>
        <dbReference type="ARBA" id="ARBA00022989"/>
    </source>
</evidence>
<evidence type="ECO:0000256" key="5">
    <source>
        <dbReference type="ARBA" id="ARBA00022970"/>
    </source>
</evidence>
<reference evidence="10 11" key="1">
    <citation type="submission" date="2018-03" db="EMBL/GenBank/DDBJ databases">
        <title>Genomic Encyclopedia of Type Strains, Phase III (KMG-III): the genomes of soil and plant-associated and newly described type strains.</title>
        <authorList>
            <person name="Whitman W."/>
        </authorList>
    </citation>
    <scope>NUCLEOTIDE SEQUENCE [LARGE SCALE GENOMIC DNA]</scope>
    <source>
        <strain evidence="10 11">MWH-P2sevCIIIb</strain>
    </source>
</reference>
<evidence type="ECO:0000256" key="9">
    <source>
        <dbReference type="SAM" id="Phobius"/>
    </source>
</evidence>
<keyword evidence="4 9" id="KW-0812">Transmembrane</keyword>
<evidence type="ECO:0000256" key="3">
    <source>
        <dbReference type="ARBA" id="ARBA00022475"/>
    </source>
</evidence>
<protein>
    <submittedName>
        <fullName evidence="10">Branched-chain amino acid transport system permease protein</fullName>
    </submittedName>
</protein>
<dbReference type="GO" id="GO:0022857">
    <property type="term" value="F:transmembrane transporter activity"/>
    <property type="evidence" value="ECO:0007669"/>
    <property type="project" value="InterPro"/>
</dbReference>
<keyword evidence="7 9" id="KW-0472">Membrane</keyword>
<comment type="similarity">
    <text evidence="8">Belongs to the binding-protein-dependent transport system permease family. LivHM subfamily.</text>
</comment>
<feature type="transmembrane region" description="Helical" evidence="9">
    <location>
        <begin position="234"/>
        <end position="259"/>
    </location>
</feature>
<evidence type="ECO:0000313" key="11">
    <source>
        <dbReference type="Proteomes" id="UP000238308"/>
    </source>
</evidence>
<dbReference type="InterPro" id="IPR052157">
    <property type="entry name" value="BCAA_transport_permease"/>
</dbReference>
<dbReference type="OrthoDB" id="25113at2"/>
<feature type="transmembrane region" description="Helical" evidence="9">
    <location>
        <begin position="141"/>
        <end position="167"/>
    </location>
</feature>
<dbReference type="GO" id="GO:0005886">
    <property type="term" value="C:plasma membrane"/>
    <property type="evidence" value="ECO:0007669"/>
    <property type="project" value="UniProtKB-SubCell"/>
</dbReference>
<dbReference type="RefSeq" id="WP_106228454.1">
    <property type="nucleotide sequence ID" value="NZ_PVTV01000016.1"/>
</dbReference>
<evidence type="ECO:0000256" key="1">
    <source>
        <dbReference type="ARBA" id="ARBA00004651"/>
    </source>
</evidence>
<feature type="transmembrane region" description="Helical" evidence="9">
    <location>
        <begin position="12"/>
        <end position="31"/>
    </location>
</feature>
<evidence type="ECO:0000256" key="4">
    <source>
        <dbReference type="ARBA" id="ARBA00022692"/>
    </source>
</evidence>
<feature type="transmembrane region" description="Helical" evidence="9">
    <location>
        <begin position="100"/>
        <end position="120"/>
    </location>
</feature>
<comment type="subcellular location">
    <subcellularLocation>
        <location evidence="1">Cell membrane</location>
        <topology evidence="1">Multi-pass membrane protein</topology>
    </subcellularLocation>
</comment>
<dbReference type="CDD" id="cd06582">
    <property type="entry name" value="TM_PBP1_LivH_like"/>
    <property type="match status" value="1"/>
</dbReference>
<keyword evidence="3" id="KW-1003">Cell membrane</keyword>
<keyword evidence="6 9" id="KW-1133">Transmembrane helix</keyword>
<dbReference type="Proteomes" id="UP000238308">
    <property type="component" value="Unassembled WGS sequence"/>
</dbReference>
<dbReference type="EMBL" id="PVTV01000016">
    <property type="protein sequence ID" value="PRY96878.1"/>
    <property type="molecule type" value="Genomic_DNA"/>
</dbReference>
<organism evidence="10 11">
    <name type="scientific">Jezberella montanilacus</name>
    <dbReference type="NCBI Taxonomy" id="323426"/>
    <lineage>
        <taxon>Bacteria</taxon>
        <taxon>Pseudomonadati</taxon>
        <taxon>Pseudomonadota</taxon>
        <taxon>Betaproteobacteria</taxon>
        <taxon>Burkholderiales</taxon>
        <taxon>Alcaligenaceae</taxon>
        <taxon>Jezberella</taxon>
    </lineage>
</organism>
<dbReference type="InterPro" id="IPR001851">
    <property type="entry name" value="ABC_transp_permease"/>
</dbReference>
<comment type="caution">
    <text evidence="10">The sequence shown here is derived from an EMBL/GenBank/DDBJ whole genome shotgun (WGS) entry which is preliminary data.</text>
</comment>
<feature type="transmembrane region" description="Helical" evidence="9">
    <location>
        <begin position="200"/>
        <end position="222"/>
    </location>
</feature>
<gene>
    <name evidence="10" type="ORF">BCM14_2635</name>
</gene>
<keyword evidence="11" id="KW-1185">Reference proteome</keyword>
<dbReference type="PANTHER" id="PTHR11795">
    <property type="entry name" value="BRANCHED-CHAIN AMINO ACID TRANSPORT SYSTEM PERMEASE PROTEIN LIVH"/>
    <property type="match status" value="1"/>
</dbReference>
<evidence type="ECO:0000256" key="8">
    <source>
        <dbReference type="ARBA" id="ARBA00037998"/>
    </source>
</evidence>
<dbReference type="Pfam" id="PF02653">
    <property type="entry name" value="BPD_transp_2"/>
    <property type="match status" value="1"/>
</dbReference>
<keyword evidence="5" id="KW-0029">Amino-acid transport</keyword>
<evidence type="ECO:0000256" key="2">
    <source>
        <dbReference type="ARBA" id="ARBA00022448"/>
    </source>
</evidence>
<sequence length="299" mass="31960">MQIGNIIQLLSGGLAMGAIYVLVALGLYITHLTTHRVNFGQGDFLMVGTFLMLFIRKAGLPLLVAIAMTLIVLAIMGWLLERIAIRPLDRKKSTPVGAFSWILTTAGIALILQNVIELGFGKTSQYSSPLFSSRRDQVVQVLGAGLFVEEILVIIAAVVIVIIFYAFMFHSRWGKNIQAVAFNPESAKLLGVHTDRVKTGVFIIAAILAAVAGVLIGPLVTINPHMGLVLTIKALIVAAIGGFANPVGILVGGILFGVFESLSNYIDSGFGDLYPLLAALIIIAVKPSGLFSERHADVR</sequence>
<feature type="transmembrane region" description="Helical" evidence="9">
    <location>
        <begin position="62"/>
        <end position="80"/>
    </location>
</feature>
<evidence type="ECO:0000313" key="10">
    <source>
        <dbReference type="EMBL" id="PRY96878.1"/>
    </source>
</evidence>